<proteinExistence type="predicted"/>
<name>A0ACC2JY28_9PEZI</name>
<organism evidence="1 2">
    <name type="scientific">Lasiodiplodia mahajangana</name>
    <dbReference type="NCBI Taxonomy" id="1108764"/>
    <lineage>
        <taxon>Eukaryota</taxon>
        <taxon>Fungi</taxon>
        <taxon>Dikarya</taxon>
        <taxon>Ascomycota</taxon>
        <taxon>Pezizomycotina</taxon>
        <taxon>Dothideomycetes</taxon>
        <taxon>Dothideomycetes incertae sedis</taxon>
        <taxon>Botryosphaeriales</taxon>
        <taxon>Botryosphaeriaceae</taxon>
        <taxon>Lasiodiplodia</taxon>
    </lineage>
</organism>
<dbReference type="EMBL" id="JAPUUL010000166">
    <property type="protein sequence ID" value="KAJ8132192.1"/>
    <property type="molecule type" value="Genomic_DNA"/>
</dbReference>
<accession>A0ACC2JY28</accession>
<reference evidence="1" key="1">
    <citation type="submission" date="2022-12" db="EMBL/GenBank/DDBJ databases">
        <title>Genome Sequence of Lasiodiplodia mahajangana.</title>
        <authorList>
            <person name="Buettner E."/>
        </authorList>
    </citation>
    <scope>NUCLEOTIDE SEQUENCE</scope>
    <source>
        <strain evidence="1">VT137</strain>
    </source>
</reference>
<gene>
    <name evidence="1" type="ORF">O1611_g1433</name>
</gene>
<dbReference type="Proteomes" id="UP001153332">
    <property type="component" value="Unassembled WGS sequence"/>
</dbReference>
<protein>
    <submittedName>
        <fullName evidence="1">Uncharacterized protein</fullName>
    </submittedName>
</protein>
<evidence type="ECO:0000313" key="2">
    <source>
        <dbReference type="Proteomes" id="UP001153332"/>
    </source>
</evidence>
<sequence length="209" mass="23902">MHKRRASEQTTPRATVAGATVSSSGAADVIEPSGSNFSYGVHLGVPSPDINDHDDTMATEVSDWLMEATVDLGQDLDTSKKELDIIKFILEEMELQPRADRRSNRTRQAQVERMRACREYSSSRCHMLRERLRQVQFWAHTRMIGEQWRLVDNQWRAWLSEQAGTYVNQAVGNRVLPLEKTSDLSDDAAWQIWGPLPYILSADIWWKGL</sequence>
<comment type="caution">
    <text evidence="1">The sequence shown here is derived from an EMBL/GenBank/DDBJ whole genome shotgun (WGS) entry which is preliminary data.</text>
</comment>
<evidence type="ECO:0000313" key="1">
    <source>
        <dbReference type="EMBL" id="KAJ8132192.1"/>
    </source>
</evidence>
<keyword evidence="2" id="KW-1185">Reference proteome</keyword>